<evidence type="ECO:0000313" key="3">
    <source>
        <dbReference type="Proteomes" id="UP000001430"/>
    </source>
</evidence>
<dbReference type="Proteomes" id="UP000001430">
    <property type="component" value="Chromosome"/>
</dbReference>
<proteinExistence type="predicted"/>
<evidence type="ECO:0000256" key="1">
    <source>
        <dbReference type="SAM" id="SignalP"/>
    </source>
</evidence>
<dbReference type="SUPFAM" id="SSF56935">
    <property type="entry name" value="Porins"/>
    <property type="match status" value="1"/>
</dbReference>
<dbReference type="KEGG" id="pmg:P9301_12271"/>
<dbReference type="RefSeq" id="WP_011863176.1">
    <property type="nucleotide sequence ID" value="NC_009091.1"/>
</dbReference>
<name>A3PDM5_PROM0</name>
<dbReference type="STRING" id="167546.P9301_12271"/>
<feature type="signal peptide" evidence="1">
    <location>
        <begin position="1"/>
        <end position="24"/>
    </location>
</feature>
<dbReference type="eggNOG" id="COG3659">
    <property type="taxonomic scope" value="Bacteria"/>
</dbReference>
<gene>
    <name evidence="2" type="ordered locus">P9301_12271</name>
</gene>
<organism evidence="2 3">
    <name type="scientific">Prochlorococcus marinus (strain MIT 9301)</name>
    <dbReference type="NCBI Taxonomy" id="167546"/>
    <lineage>
        <taxon>Bacteria</taxon>
        <taxon>Bacillati</taxon>
        <taxon>Cyanobacteriota</taxon>
        <taxon>Cyanophyceae</taxon>
        <taxon>Synechococcales</taxon>
        <taxon>Prochlorococcaceae</taxon>
        <taxon>Prochlorococcus</taxon>
    </lineage>
</organism>
<feature type="chain" id="PRO_5040838184" evidence="1">
    <location>
        <begin position="25"/>
        <end position="385"/>
    </location>
</feature>
<keyword evidence="1" id="KW-0732">Signal</keyword>
<sequence>MKLFKSLLVAPATLGLLAPVAATANEVTISDFTPAEQLAITNSRVDGLEARLNNFEAGSFSETTTASFSVDFAIGAVDGRGTTTTITDGDEDLQATYGFQIDLNTSFTGEDSLDISLDAGNGNGSLGEFDLNGPATTDAANEITASDILTVDGISYTFPLGGATAFVGDNTDGSMLFTTACVYGGPSNTLDDCGNVTAGITGGGLSIGAAYDFDNGFTTAFGAQFSETGIATDETDDSYALNAAYISDSYGASITYANIEDGNDNDTYMAFNGYYSFDNGLNISAGYEIGDLDNAAATVDETEAYFVGINGEVGPGELGAAAGTAGRMVETATGIPDRMMYEIYYSYAVNDGMTITPLIYTVEADPGETGDLDETGIMVKTSFSF</sequence>
<dbReference type="AlphaFoldDB" id="A3PDM5"/>
<keyword evidence="3" id="KW-1185">Reference proteome</keyword>
<evidence type="ECO:0000313" key="2">
    <source>
        <dbReference type="EMBL" id="ABO17850.1"/>
    </source>
</evidence>
<accession>A3PDM5</accession>
<dbReference type="HOGENOM" id="CLU_018575_0_1_3"/>
<protein>
    <submittedName>
        <fullName evidence="2">Possible porin</fullName>
    </submittedName>
</protein>
<dbReference type="OrthoDB" id="539472at2"/>
<reference evidence="2 3" key="1">
    <citation type="journal article" date="2007" name="PLoS Genet.">
        <title>Patterns and implications of gene gain and loss in the evolution of Prochlorococcus.</title>
        <authorList>
            <person name="Kettler G.C."/>
            <person name="Martiny A.C."/>
            <person name="Huang K."/>
            <person name="Zucker J."/>
            <person name="Coleman M.L."/>
            <person name="Rodrigue S."/>
            <person name="Chen F."/>
            <person name="Lapidus A."/>
            <person name="Ferriera S."/>
            <person name="Johnson J."/>
            <person name="Steglich C."/>
            <person name="Church G.M."/>
            <person name="Richardson P."/>
            <person name="Chisholm S.W."/>
        </authorList>
    </citation>
    <scope>NUCLEOTIDE SEQUENCE [LARGE SCALE GENOMIC DNA]</scope>
    <source>
        <strain evidence="2 3">MIT 9301</strain>
    </source>
</reference>
<dbReference type="EMBL" id="CP000576">
    <property type="protein sequence ID" value="ABO17850.1"/>
    <property type="molecule type" value="Genomic_DNA"/>
</dbReference>